<keyword evidence="3" id="KW-1185">Reference proteome</keyword>
<evidence type="ECO:0000313" key="2">
    <source>
        <dbReference type="EMBL" id="OWZ16643.1"/>
    </source>
</evidence>
<evidence type="ECO:0000313" key="3">
    <source>
        <dbReference type="Proteomes" id="UP000198211"/>
    </source>
</evidence>
<organism evidence="2 3">
    <name type="scientific">Phytophthora megakarya</name>
    <dbReference type="NCBI Taxonomy" id="4795"/>
    <lineage>
        <taxon>Eukaryota</taxon>
        <taxon>Sar</taxon>
        <taxon>Stramenopiles</taxon>
        <taxon>Oomycota</taxon>
        <taxon>Peronosporomycetes</taxon>
        <taxon>Peronosporales</taxon>
        <taxon>Peronosporaceae</taxon>
        <taxon>Phytophthora</taxon>
    </lineage>
</organism>
<reference evidence="3" key="1">
    <citation type="submission" date="2017-03" db="EMBL/GenBank/DDBJ databases">
        <title>Phytopthora megakarya and P. palmivora, two closely related causual agents of cacao black pod achieved similar genome size and gene model numbers by different mechanisms.</title>
        <authorList>
            <person name="Ali S."/>
            <person name="Shao J."/>
            <person name="Larry D.J."/>
            <person name="Kronmiller B."/>
            <person name="Shen D."/>
            <person name="Strem M.D."/>
            <person name="Melnick R.L."/>
            <person name="Guiltinan M.J."/>
            <person name="Tyler B.M."/>
            <person name="Meinhardt L.W."/>
            <person name="Bailey B.A."/>
        </authorList>
    </citation>
    <scope>NUCLEOTIDE SEQUENCE [LARGE SCALE GENOMIC DNA]</scope>
    <source>
        <strain evidence="3">zdho120</strain>
    </source>
</reference>
<sequence>MKLPQHENLGRPTHTPEGGCLKCKGDHWLVRCPEATQEEKVTLLRQQHERRNRVKAERKRVGQQ</sequence>
<feature type="region of interest" description="Disordered" evidence="1">
    <location>
        <begin position="39"/>
        <end position="64"/>
    </location>
</feature>
<comment type="caution">
    <text evidence="2">The sequence shown here is derived from an EMBL/GenBank/DDBJ whole genome shotgun (WGS) entry which is preliminary data.</text>
</comment>
<feature type="region of interest" description="Disordered" evidence="1">
    <location>
        <begin position="1"/>
        <end position="20"/>
    </location>
</feature>
<proteinExistence type="predicted"/>
<accession>A0A225WFZ6</accession>
<dbReference type="OrthoDB" id="120736at2759"/>
<dbReference type="AlphaFoldDB" id="A0A225WFZ6"/>
<gene>
    <name evidence="2" type="ORF">PHMEG_0009541</name>
</gene>
<feature type="compositionally biased region" description="Basic and acidic residues" evidence="1">
    <location>
        <begin position="39"/>
        <end position="49"/>
    </location>
</feature>
<dbReference type="EMBL" id="NBNE01000896">
    <property type="protein sequence ID" value="OWZ16643.1"/>
    <property type="molecule type" value="Genomic_DNA"/>
</dbReference>
<evidence type="ECO:0000256" key="1">
    <source>
        <dbReference type="SAM" id="MobiDB-lite"/>
    </source>
</evidence>
<protein>
    <submittedName>
        <fullName evidence="2">Uncharacterized protein</fullName>
    </submittedName>
</protein>
<dbReference type="Proteomes" id="UP000198211">
    <property type="component" value="Unassembled WGS sequence"/>
</dbReference>
<name>A0A225WFZ6_9STRA</name>